<organism evidence="2 3">
    <name type="scientific">Mesoflavibacter profundi</name>
    <dbReference type="NCBI Taxonomy" id="2708110"/>
    <lineage>
        <taxon>Bacteria</taxon>
        <taxon>Pseudomonadati</taxon>
        <taxon>Bacteroidota</taxon>
        <taxon>Flavobacteriia</taxon>
        <taxon>Flavobacteriales</taxon>
        <taxon>Flavobacteriaceae</taxon>
        <taxon>Mesoflavibacter</taxon>
    </lineage>
</organism>
<sequence>MNHLTLTTPALLFSAISLIMLAYTNRFLAYASVVRNLKEKFLQQKDDALLLQINNLRKRLYLTRSMQIFGISSLLLCVLTMFLVYINLQTIAVWIFGVALVLLIVSLGYLIKEIQISVDALNHHLDDIESHLSDKPKN</sequence>
<feature type="transmembrane region" description="Helical" evidence="1">
    <location>
        <begin position="66"/>
        <end position="85"/>
    </location>
</feature>
<feature type="transmembrane region" description="Helical" evidence="1">
    <location>
        <begin position="12"/>
        <end position="33"/>
    </location>
</feature>
<reference evidence="2" key="1">
    <citation type="submission" date="2022-11" db="EMBL/GenBank/DDBJ databases">
        <title>Refractory cell wall polysaccharides provide important carbon source for microbial heterotrophs in the hadal ocean.</title>
        <authorList>
            <person name="Zhu X."/>
        </authorList>
    </citation>
    <scope>NUCLEOTIDE SEQUENCE</scope>
    <source>
        <strain evidence="2">MTRN7</strain>
    </source>
</reference>
<keyword evidence="1" id="KW-1133">Transmembrane helix</keyword>
<evidence type="ECO:0000313" key="3">
    <source>
        <dbReference type="Proteomes" id="UP001149142"/>
    </source>
</evidence>
<name>A0ABT4RZ13_9FLAO</name>
<dbReference type="EMBL" id="JAPFGC010000002">
    <property type="protein sequence ID" value="MDA0176796.1"/>
    <property type="molecule type" value="Genomic_DNA"/>
</dbReference>
<dbReference type="InterPro" id="IPR021279">
    <property type="entry name" value="DUF2721"/>
</dbReference>
<keyword evidence="1" id="KW-0812">Transmembrane</keyword>
<accession>A0ABT4RZ13</accession>
<dbReference type="Proteomes" id="UP001149142">
    <property type="component" value="Unassembled WGS sequence"/>
</dbReference>
<keyword evidence="1" id="KW-0472">Membrane</keyword>
<dbReference type="RefSeq" id="WP_270005189.1">
    <property type="nucleotide sequence ID" value="NZ_CAXQEU010000036.1"/>
</dbReference>
<keyword evidence="3" id="KW-1185">Reference proteome</keyword>
<protein>
    <submittedName>
        <fullName evidence="2">DUF2721 domain-containing protein</fullName>
    </submittedName>
</protein>
<dbReference type="Pfam" id="PF11026">
    <property type="entry name" value="DUF2721"/>
    <property type="match status" value="1"/>
</dbReference>
<evidence type="ECO:0000313" key="2">
    <source>
        <dbReference type="EMBL" id="MDA0176796.1"/>
    </source>
</evidence>
<proteinExistence type="predicted"/>
<comment type="caution">
    <text evidence="2">The sequence shown here is derived from an EMBL/GenBank/DDBJ whole genome shotgun (WGS) entry which is preliminary data.</text>
</comment>
<gene>
    <name evidence="2" type="ORF">OOZ35_04730</name>
</gene>
<feature type="transmembrane region" description="Helical" evidence="1">
    <location>
        <begin position="91"/>
        <end position="111"/>
    </location>
</feature>
<evidence type="ECO:0000256" key="1">
    <source>
        <dbReference type="SAM" id="Phobius"/>
    </source>
</evidence>